<dbReference type="Pfam" id="PF00620">
    <property type="entry name" value="RhoGAP"/>
    <property type="match status" value="1"/>
</dbReference>
<dbReference type="FunCoup" id="A0A1S3IB46">
    <property type="interactions" value="200"/>
</dbReference>
<evidence type="ECO:0000256" key="3">
    <source>
        <dbReference type="ARBA" id="ARBA00022723"/>
    </source>
</evidence>
<evidence type="ECO:0000256" key="8">
    <source>
        <dbReference type="ARBA" id="ARBA00073081"/>
    </source>
</evidence>
<dbReference type="OMA" id="HCKTIFA"/>
<evidence type="ECO:0000313" key="15">
    <source>
        <dbReference type="Proteomes" id="UP000085678"/>
    </source>
</evidence>
<dbReference type="CDD" id="cd10352">
    <property type="entry name" value="SH2_a2chimerin_b2chimerin"/>
    <property type="match status" value="1"/>
</dbReference>
<evidence type="ECO:0000259" key="13">
    <source>
        <dbReference type="PROSITE" id="PS50081"/>
    </source>
</evidence>
<dbReference type="PROSITE" id="PS50081">
    <property type="entry name" value="ZF_DAG_PE_2"/>
    <property type="match status" value="1"/>
</dbReference>
<dbReference type="Proteomes" id="UP000085678">
    <property type="component" value="Unplaced"/>
</dbReference>
<dbReference type="GeneID" id="106162612"/>
<dbReference type="Gene3D" id="3.30.505.10">
    <property type="entry name" value="SH2 domain"/>
    <property type="match status" value="1"/>
</dbReference>
<dbReference type="PROSITE" id="PS00479">
    <property type="entry name" value="ZF_DAG_PE_1"/>
    <property type="match status" value="1"/>
</dbReference>
<evidence type="ECO:0000256" key="6">
    <source>
        <dbReference type="ARBA" id="ARBA00022999"/>
    </source>
</evidence>
<dbReference type="PANTHER" id="PTHR46075">
    <property type="entry name" value="CHIMERIN FAMILY MEMBER"/>
    <property type="match status" value="1"/>
</dbReference>
<name>A0A1S3IB46_LINAN</name>
<proteinExistence type="predicted"/>
<evidence type="ECO:0000256" key="11">
    <source>
        <dbReference type="PROSITE-ProRule" id="PRU00191"/>
    </source>
</evidence>
<keyword evidence="5" id="KW-0862">Zinc</keyword>
<dbReference type="InParanoid" id="A0A1S3IB46"/>
<keyword evidence="7" id="KW-0472">Membrane</keyword>
<dbReference type="GO" id="GO:0007165">
    <property type="term" value="P:signal transduction"/>
    <property type="evidence" value="ECO:0007669"/>
    <property type="project" value="InterPro"/>
</dbReference>
<keyword evidence="4" id="KW-0863">Zinc-finger</keyword>
<keyword evidence="2" id="KW-0343">GTPase activation</keyword>
<keyword evidence="15" id="KW-1185">Reference proteome</keyword>
<dbReference type="SMART" id="SM00252">
    <property type="entry name" value="SH2"/>
    <property type="match status" value="1"/>
</dbReference>
<dbReference type="AlphaFoldDB" id="A0A1S3IB46"/>
<dbReference type="KEGG" id="lak:106162612"/>
<evidence type="ECO:0000313" key="16">
    <source>
        <dbReference type="RefSeq" id="XP_013395393.1"/>
    </source>
</evidence>
<evidence type="ECO:0000256" key="9">
    <source>
        <dbReference type="ARBA" id="ARBA00076015"/>
    </source>
</evidence>
<dbReference type="PRINTS" id="PR00008">
    <property type="entry name" value="DAGPEDOMAIN"/>
</dbReference>
<evidence type="ECO:0000256" key="4">
    <source>
        <dbReference type="ARBA" id="ARBA00022771"/>
    </source>
</evidence>
<dbReference type="Gene3D" id="1.10.555.10">
    <property type="entry name" value="Rho GTPase activation protein"/>
    <property type="match status" value="1"/>
</dbReference>
<dbReference type="FunFam" id="3.30.60.20:FF:000025">
    <property type="entry name" value="Chimaerin"/>
    <property type="match status" value="1"/>
</dbReference>
<dbReference type="SUPFAM" id="SSF48350">
    <property type="entry name" value="GTPase activation domain, GAP"/>
    <property type="match status" value="1"/>
</dbReference>
<dbReference type="RefSeq" id="XP_013395393.1">
    <property type="nucleotide sequence ID" value="XM_013539939.1"/>
</dbReference>
<feature type="domain" description="SH2" evidence="12">
    <location>
        <begin position="42"/>
        <end position="109"/>
    </location>
</feature>
<dbReference type="STRING" id="7574.A0A1S3IB46"/>
<organism evidence="15 16">
    <name type="scientific">Lingula anatina</name>
    <name type="common">Brachiopod</name>
    <name type="synonym">Lingula unguis</name>
    <dbReference type="NCBI Taxonomy" id="7574"/>
    <lineage>
        <taxon>Eukaryota</taxon>
        <taxon>Metazoa</taxon>
        <taxon>Spiralia</taxon>
        <taxon>Lophotrochozoa</taxon>
        <taxon>Brachiopoda</taxon>
        <taxon>Linguliformea</taxon>
        <taxon>Lingulata</taxon>
        <taxon>Lingulida</taxon>
        <taxon>Linguloidea</taxon>
        <taxon>Lingulidae</taxon>
        <taxon>Lingula</taxon>
    </lineage>
</organism>
<dbReference type="CDD" id="cd20806">
    <property type="entry name" value="C1_CHN"/>
    <property type="match status" value="1"/>
</dbReference>
<dbReference type="InterPro" id="IPR035840">
    <property type="entry name" value="Chimaerin_SH2"/>
</dbReference>
<dbReference type="InterPro" id="IPR051854">
    <property type="entry name" value="Rho-type_GAP"/>
</dbReference>
<dbReference type="SMART" id="SM00109">
    <property type="entry name" value="C1"/>
    <property type="match status" value="1"/>
</dbReference>
<dbReference type="GO" id="GO:0008270">
    <property type="term" value="F:zinc ion binding"/>
    <property type="evidence" value="ECO:0007669"/>
    <property type="project" value="UniProtKB-KW"/>
</dbReference>
<keyword evidence="6 11" id="KW-0727">SH2 domain</keyword>
<keyword evidence="3" id="KW-0479">Metal-binding</keyword>
<dbReference type="SUPFAM" id="SSF55550">
    <property type="entry name" value="SH2 domain"/>
    <property type="match status" value="1"/>
</dbReference>
<dbReference type="Gene3D" id="3.30.60.20">
    <property type="match status" value="1"/>
</dbReference>
<sequence length="465" mass="52919">MGEERLPVWKSYLYQLQQQAPQPVCVACQRQLPNRPSFYGPEFHGAISREDTDRLLHCDGCYLVRESQRAPGTYTLAIRFESNTKNFKLYYDGQHYVGEKRFDNINDLVADGLITFYLESKAADYIAALSSHSNYEESPYLAYNTAKKQRAQATRSRNHVKRRLVNETAQANAVTQEISTLGTDSVDAVPTSDQVKQYEKPHVFKTHNFKGPHWCDFCANFLWGLIAQGVKCQDCGFQAHKKCSEKVPHDCLPDVKYVKRVFGTDLTTLVKTHQRHVPVVVERCIKEIENRGLSAEGLYRVAGFHDDVEAIKMAFDKDVENADISSKKYDDINTIGSVLKLYFRLLPIPLLTFETYPKFLEAVKKEGISASERLQVVKCAVNLLPPSHYHTLKFLMKHLQKVTEKKSVNMMGPENLATVFAPTLLRSPDSDPLASLTAVKYEREVMELLITHQEALFDKRSVGND</sequence>
<feature type="domain" description="Rho-GAP" evidence="14">
    <location>
        <begin position="264"/>
        <end position="457"/>
    </location>
</feature>
<evidence type="ECO:0000256" key="1">
    <source>
        <dbReference type="ARBA" id="ARBA00004170"/>
    </source>
</evidence>
<gene>
    <name evidence="16" type="primary">LOC106162612</name>
</gene>
<protein>
    <recommendedName>
        <fullName evidence="8">Beta-chimaerin</fullName>
    </recommendedName>
    <alternativeName>
        <fullName evidence="9">Beta-chimerin</fullName>
    </alternativeName>
    <alternativeName>
        <fullName evidence="10">Rho GTPase-activating protein 3</fullName>
    </alternativeName>
</protein>
<dbReference type="InterPro" id="IPR046349">
    <property type="entry name" value="C1-like_sf"/>
</dbReference>
<dbReference type="InterPro" id="IPR008936">
    <property type="entry name" value="Rho_GTPase_activation_prot"/>
</dbReference>
<comment type="subcellular location">
    <subcellularLocation>
        <location evidence="1">Membrane</location>
        <topology evidence="1">Peripheral membrane protein</topology>
    </subcellularLocation>
</comment>
<dbReference type="GO" id="GO:0016020">
    <property type="term" value="C:membrane"/>
    <property type="evidence" value="ECO:0007669"/>
    <property type="project" value="UniProtKB-SubCell"/>
</dbReference>
<dbReference type="InterPro" id="IPR036860">
    <property type="entry name" value="SH2_dom_sf"/>
</dbReference>
<dbReference type="SMART" id="SM00324">
    <property type="entry name" value="RhoGAP"/>
    <property type="match status" value="1"/>
</dbReference>
<evidence type="ECO:0000259" key="12">
    <source>
        <dbReference type="PROSITE" id="PS50001"/>
    </source>
</evidence>
<reference evidence="16" key="1">
    <citation type="submission" date="2025-08" db="UniProtKB">
        <authorList>
            <consortium name="RefSeq"/>
        </authorList>
    </citation>
    <scope>IDENTIFICATION</scope>
    <source>
        <tissue evidence="16">Gonads</tissue>
    </source>
</reference>
<dbReference type="FunFam" id="3.30.505.10:FF:000019">
    <property type="entry name" value="Chimaerin"/>
    <property type="match status" value="1"/>
</dbReference>
<dbReference type="FunFam" id="1.10.555.10:FF:000005">
    <property type="entry name" value="Chimaerin"/>
    <property type="match status" value="1"/>
</dbReference>
<dbReference type="Pfam" id="PF00130">
    <property type="entry name" value="C1_1"/>
    <property type="match status" value="1"/>
</dbReference>
<evidence type="ECO:0000256" key="7">
    <source>
        <dbReference type="ARBA" id="ARBA00023136"/>
    </source>
</evidence>
<evidence type="ECO:0000259" key="14">
    <source>
        <dbReference type="PROSITE" id="PS50238"/>
    </source>
</evidence>
<dbReference type="PROSITE" id="PS50001">
    <property type="entry name" value="SH2"/>
    <property type="match status" value="1"/>
</dbReference>
<dbReference type="GO" id="GO:0005096">
    <property type="term" value="F:GTPase activator activity"/>
    <property type="evidence" value="ECO:0007669"/>
    <property type="project" value="UniProtKB-KW"/>
</dbReference>
<dbReference type="PROSITE" id="PS50238">
    <property type="entry name" value="RHOGAP"/>
    <property type="match status" value="1"/>
</dbReference>
<dbReference type="PANTHER" id="PTHR46075:SF2">
    <property type="entry name" value="RHO GTPASE ACTIVATING PROTEIN AT 5A, ISOFORM A"/>
    <property type="match status" value="1"/>
</dbReference>
<feature type="domain" description="Phorbol-ester/DAG-type" evidence="13">
    <location>
        <begin position="201"/>
        <end position="251"/>
    </location>
</feature>
<evidence type="ECO:0000256" key="5">
    <source>
        <dbReference type="ARBA" id="ARBA00022833"/>
    </source>
</evidence>
<dbReference type="Pfam" id="PF00017">
    <property type="entry name" value="SH2"/>
    <property type="match status" value="1"/>
</dbReference>
<evidence type="ECO:0000256" key="2">
    <source>
        <dbReference type="ARBA" id="ARBA00022468"/>
    </source>
</evidence>
<accession>A0A1S3IB46</accession>
<evidence type="ECO:0000256" key="10">
    <source>
        <dbReference type="ARBA" id="ARBA00077047"/>
    </source>
</evidence>
<dbReference type="InterPro" id="IPR000980">
    <property type="entry name" value="SH2"/>
</dbReference>
<dbReference type="InterPro" id="IPR020454">
    <property type="entry name" value="DAG/PE-bd"/>
</dbReference>
<dbReference type="OrthoDB" id="3196451at2759"/>
<dbReference type="InterPro" id="IPR002219">
    <property type="entry name" value="PKC_DAG/PE"/>
</dbReference>
<dbReference type="InterPro" id="IPR000198">
    <property type="entry name" value="RhoGAP_dom"/>
</dbReference>
<dbReference type="SUPFAM" id="SSF57889">
    <property type="entry name" value="Cysteine-rich domain"/>
    <property type="match status" value="1"/>
</dbReference>